<feature type="compositionally biased region" description="Polar residues" evidence="1">
    <location>
        <begin position="475"/>
        <end position="488"/>
    </location>
</feature>
<feature type="compositionally biased region" description="Polar residues" evidence="1">
    <location>
        <begin position="406"/>
        <end position="432"/>
    </location>
</feature>
<feature type="compositionally biased region" description="Low complexity" evidence="1">
    <location>
        <begin position="441"/>
        <end position="454"/>
    </location>
</feature>
<keyword evidence="2" id="KW-0472">Membrane</keyword>
<dbReference type="EMBL" id="CM029053">
    <property type="protein sequence ID" value="KAG2544298.1"/>
    <property type="molecule type" value="Genomic_DNA"/>
</dbReference>
<dbReference type="PANTHER" id="PTHR33698:SF1">
    <property type="entry name" value="NUCLEAR TRANSPORT FACTOR 2 (NTF2) FAMILY PROTEIN"/>
    <property type="match status" value="1"/>
</dbReference>
<feature type="region of interest" description="Disordered" evidence="1">
    <location>
        <begin position="273"/>
        <end position="320"/>
    </location>
</feature>
<evidence type="ECO:0000313" key="3">
    <source>
        <dbReference type="EMBL" id="KAG2544298.1"/>
    </source>
</evidence>
<dbReference type="Proteomes" id="UP000823388">
    <property type="component" value="Chromosome 9K"/>
</dbReference>
<feature type="region of interest" description="Disordered" evidence="1">
    <location>
        <begin position="340"/>
        <end position="378"/>
    </location>
</feature>
<reference evidence="3" key="1">
    <citation type="submission" date="2020-05" db="EMBL/GenBank/DDBJ databases">
        <title>WGS assembly of Panicum virgatum.</title>
        <authorList>
            <person name="Lovell J.T."/>
            <person name="Jenkins J."/>
            <person name="Shu S."/>
            <person name="Juenger T.E."/>
            <person name="Schmutz J."/>
        </authorList>
    </citation>
    <scope>NUCLEOTIDE SEQUENCE</scope>
    <source>
        <strain evidence="3">AP13</strain>
    </source>
</reference>
<keyword evidence="2" id="KW-0812">Transmembrane</keyword>
<feature type="region of interest" description="Disordered" evidence="1">
    <location>
        <begin position="107"/>
        <end position="148"/>
    </location>
</feature>
<keyword evidence="4" id="KW-1185">Reference proteome</keyword>
<accession>A0A8T0N612</accession>
<feature type="transmembrane region" description="Helical" evidence="2">
    <location>
        <begin position="942"/>
        <end position="963"/>
    </location>
</feature>
<feature type="compositionally biased region" description="Acidic residues" evidence="1">
    <location>
        <begin position="340"/>
        <end position="354"/>
    </location>
</feature>
<dbReference type="AlphaFoldDB" id="A0A8T0N612"/>
<feature type="compositionally biased region" description="Basic residues" evidence="1">
    <location>
        <begin position="503"/>
        <end position="538"/>
    </location>
</feature>
<dbReference type="InterPro" id="IPR032710">
    <property type="entry name" value="NTF2-like_dom_sf"/>
</dbReference>
<feature type="compositionally biased region" description="Gly residues" evidence="1">
    <location>
        <begin position="119"/>
        <end position="137"/>
    </location>
</feature>
<gene>
    <name evidence="3" type="ORF">PVAP13_9KG030020</name>
</gene>
<sequence>MQIFEAINLSKEGRKERKRKKEKAPIPMAAAAAHALLWRRHRWTALRSLLLVALLHRLHCLAFLAASSPVWLLAAFLLGVVLVHSEPNPNVPPLMLAAAASSADDQDRRHLYKRSRSATGGGGGGGSSSDDSSGGGSSVTSMDMEEDEQHLHLVKEEVVKAAAVAWTADDERSIQSIGSLELERDARLEKLMSRRSSSIIHRNLIDLDIHIPKNVNPPAALGLDDPGPGSAPSALLGQHSSNPFDFHAHHPPETMMRRHESFTAAGAARPSRFRPYFVPAGGGGDAGGSDNSNSSSSPSSSAASSSDQQQAAAAIKVEEAASPPKNGMVVAVDVELISDSSDDDMSLPGDEDDAAGSRLNNDNPRPRPRDEDDDEDDSFEVESITQQVAAGTHLVAACRCKIDANNQKSNTQTDGSDAQASGSSCPVMSTWCQGRKRRTRASASAPAARSGWRPQRWRRRRRWRRARRRGRSGSTTSWALFRSPTTTTPRPRPRQQQQWSQPQRHHRQQQQRRHRQQQRQCRHRHQQQRRRQRHHGHHQQSPAASPRRPPRRLSSASSENNECFSLPLLTSLSLSLYLHKNNQFSKKKGIIQDSYLRLSMQLGYIQRKQSLASHRRQHSSSSSMDDAMQCSAVRCTHHAVFPILKPPSKQIRPAESSTHHSSHPFSFRQARGDLFFHQASKQASNPLPFAHTANATNSTLPSITFQSPCFKLQSAPQLRLRPPRRQETGCAVHTRKPGLPLKPIHAALGPDRNGGLNNPNRRGATLPSSPLSDVVHEFYSSLNEKNSKSLDKLIAPDCIMEDTAYYKPLDVKCTHIYFKRLMESMGKNVKFAIDEVCQGAEHTAAVMWHLEWNGYTIPFTKGCSFYICSENGAVLLIRKVHIFDESPLKPGKWALEILNIVTNLLNMFPKIAEGFLKDPEAIVQPFVKLYKFYVEPFILPFLAYYTYFWTYVARGLTVALHILHNLIKRLI</sequence>
<protein>
    <submittedName>
        <fullName evidence="3">Uncharacterized protein</fullName>
    </submittedName>
</protein>
<feature type="region of interest" description="Disordered" evidence="1">
    <location>
        <begin position="220"/>
        <end position="251"/>
    </location>
</feature>
<dbReference type="SUPFAM" id="SSF54427">
    <property type="entry name" value="NTF2-like"/>
    <property type="match status" value="1"/>
</dbReference>
<evidence type="ECO:0000256" key="2">
    <source>
        <dbReference type="SAM" id="Phobius"/>
    </source>
</evidence>
<organism evidence="3 4">
    <name type="scientific">Panicum virgatum</name>
    <name type="common">Blackwell switchgrass</name>
    <dbReference type="NCBI Taxonomy" id="38727"/>
    <lineage>
        <taxon>Eukaryota</taxon>
        <taxon>Viridiplantae</taxon>
        <taxon>Streptophyta</taxon>
        <taxon>Embryophyta</taxon>
        <taxon>Tracheophyta</taxon>
        <taxon>Spermatophyta</taxon>
        <taxon>Magnoliopsida</taxon>
        <taxon>Liliopsida</taxon>
        <taxon>Poales</taxon>
        <taxon>Poaceae</taxon>
        <taxon>PACMAD clade</taxon>
        <taxon>Panicoideae</taxon>
        <taxon>Panicodae</taxon>
        <taxon>Paniceae</taxon>
        <taxon>Panicinae</taxon>
        <taxon>Panicum</taxon>
        <taxon>Panicum sect. Hiantes</taxon>
    </lineage>
</organism>
<feature type="region of interest" description="Disordered" evidence="1">
    <location>
        <begin position="406"/>
        <end position="559"/>
    </location>
</feature>
<feature type="compositionally biased region" description="Low complexity" evidence="1">
    <location>
        <begin position="288"/>
        <end position="314"/>
    </location>
</feature>
<evidence type="ECO:0000256" key="1">
    <source>
        <dbReference type="SAM" id="MobiDB-lite"/>
    </source>
</evidence>
<comment type="caution">
    <text evidence="3">The sequence shown here is derived from an EMBL/GenBank/DDBJ whole genome shotgun (WGS) entry which is preliminary data.</text>
</comment>
<dbReference type="PANTHER" id="PTHR33698">
    <property type="entry name" value="NUCLEAR TRANSPORT FACTOR 2 (NTF2)-LIKE PROTEIN"/>
    <property type="match status" value="1"/>
</dbReference>
<dbReference type="Gene3D" id="3.10.450.50">
    <property type="match status" value="1"/>
</dbReference>
<keyword evidence="2" id="KW-1133">Transmembrane helix</keyword>
<feature type="compositionally biased region" description="Low complexity" evidence="1">
    <location>
        <begin position="539"/>
        <end position="558"/>
    </location>
</feature>
<evidence type="ECO:0000313" key="4">
    <source>
        <dbReference type="Proteomes" id="UP000823388"/>
    </source>
</evidence>
<proteinExistence type="predicted"/>
<name>A0A8T0N612_PANVG</name>
<feature type="compositionally biased region" description="Basic residues" evidence="1">
    <location>
        <begin position="455"/>
        <end position="471"/>
    </location>
</feature>